<dbReference type="SUPFAM" id="SSF53448">
    <property type="entry name" value="Nucleotide-diphospho-sugar transferases"/>
    <property type="match status" value="1"/>
</dbReference>
<dbReference type="EnsemblMetazoa" id="CapteT217577">
    <property type="protein sequence ID" value="CapteP217577"/>
    <property type="gene ID" value="CapteG217577"/>
</dbReference>
<proteinExistence type="predicted"/>
<reference evidence="1 3" key="2">
    <citation type="journal article" date="2013" name="Nature">
        <title>Insights into bilaterian evolution from three spiralian genomes.</title>
        <authorList>
            <person name="Simakov O."/>
            <person name="Marletaz F."/>
            <person name="Cho S.J."/>
            <person name="Edsinger-Gonzales E."/>
            <person name="Havlak P."/>
            <person name="Hellsten U."/>
            <person name="Kuo D.H."/>
            <person name="Larsson T."/>
            <person name="Lv J."/>
            <person name="Arendt D."/>
            <person name="Savage R."/>
            <person name="Osoegawa K."/>
            <person name="de Jong P."/>
            <person name="Grimwood J."/>
            <person name="Chapman J.A."/>
            <person name="Shapiro H."/>
            <person name="Aerts A."/>
            <person name="Otillar R.P."/>
            <person name="Terry A.Y."/>
            <person name="Boore J.L."/>
            <person name="Grigoriev I.V."/>
            <person name="Lindberg D.R."/>
            <person name="Seaver E.C."/>
            <person name="Weisblat D.A."/>
            <person name="Putnam N.H."/>
            <person name="Rokhsar D.S."/>
        </authorList>
    </citation>
    <scope>NUCLEOTIDE SEQUENCE</scope>
    <source>
        <strain evidence="1 3">I ESC-2004</strain>
    </source>
</reference>
<dbReference type="STRING" id="283909.R7TJ83"/>
<dbReference type="OrthoDB" id="2020070at2759"/>
<name>R7TJ83_CAPTE</name>
<dbReference type="EMBL" id="AMQN01013942">
    <property type="status" value="NOT_ANNOTATED_CDS"/>
    <property type="molecule type" value="Genomic_DNA"/>
</dbReference>
<evidence type="ECO:0000313" key="3">
    <source>
        <dbReference type="Proteomes" id="UP000014760"/>
    </source>
</evidence>
<dbReference type="EMBL" id="KB310617">
    <property type="protein sequence ID" value="ELT91165.1"/>
    <property type="molecule type" value="Genomic_DNA"/>
</dbReference>
<dbReference type="AlphaFoldDB" id="R7TJ83"/>
<dbReference type="Gene3D" id="3.90.550.10">
    <property type="entry name" value="Spore Coat Polysaccharide Biosynthesis Protein SpsA, Chain A"/>
    <property type="match status" value="1"/>
</dbReference>
<keyword evidence="3" id="KW-1185">Reference proteome</keyword>
<dbReference type="PANTHER" id="PTHR33604:SF3">
    <property type="entry name" value="OSJNBA0004B13.7 PROTEIN"/>
    <property type="match status" value="1"/>
</dbReference>
<dbReference type="InterPro" id="IPR029044">
    <property type="entry name" value="Nucleotide-diphossugar_trans"/>
</dbReference>
<organism evidence="1">
    <name type="scientific">Capitella teleta</name>
    <name type="common">Polychaete worm</name>
    <dbReference type="NCBI Taxonomy" id="283909"/>
    <lineage>
        <taxon>Eukaryota</taxon>
        <taxon>Metazoa</taxon>
        <taxon>Spiralia</taxon>
        <taxon>Lophotrochozoa</taxon>
        <taxon>Annelida</taxon>
        <taxon>Polychaeta</taxon>
        <taxon>Sedentaria</taxon>
        <taxon>Scolecida</taxon>
        <taxon>Capitellidae</taxon>
        <taxon>Capitella</taxon>
    </lineage>
</organism>
<protein>
    <submittedName>
        <fullName evidence="1 2">Uncharacterized protein</fullName>
    </submittedName>
</protein>
<dbReference type="OMA" id="YPAVNGY"/>
<evidence type="ECO:0000313" key="2">
    <source>
        <dbReference type="EnsemblMetazoa" id="CapteP217577"/>
    </source>
</evidence>
<dbReference type="PANTHER" id="PTHR33604">
    <property type="entry name" value="OSJNBA0004B13.7 PROTEIN"/>
    <property type="match status" value="1"/>
</dbReference>
<gene>
    <name evidence="1" type="ORF">CAPTEDRAFT_217577</name>
</gene>
<dbReference type="Proteomes" id="UP000014760">
    <property type="component" value="Unassembled WGS sequence"/>
</dbReference>
<evidence type="ECO:0000313" key="1">
    <source>
        <dbReference type="EMBL" id="ELT91165.1"/>
    </source>
</evidence>
<accession>R7TJ83</accession>
<dbReference type="HOGENOM" id="CLU_051252_0_0_1"/>
<reference evidence="2" key="3">
    <citation type="submission" date="2015-06" db="UniProtKB">
        <authorList>
            <consortium name="EnsemblMetazoa"/>
        </authorList>
    </citation>
    <scope>IDENTIFICATION</scope>
</reference>
<reference evidence="3" key="1">
    <citation type="submission" date="2012-12" db="EMBL/GenBank/DDBJ databases">
        <authorList>
            <person name="Hellsten U."/>
            <person name="Grimwood J."/>
            <person name="Chapman J.A."/>
            <person name="Shapiro H."/>
            <person name="Aerts A."/>
            <person name="Otillar R.P."/>
            <person name="Terry A.Y."/>
            <person name="Boore J.L."/>
            <person name="Simakov O."/>
            <person name="Marletaz F."/>
            <person name="Cho S.-J."/>
            <person name="Edsinger-Gonzales E."/>
            <person name="Havlak P."/>
            <person name="Kuo D.-H."/>
            <person name="Larsson T."/>
            <person name="Lv J."/>
            <person name="Arendt D."/>
            <person name="Savage R."/>
            <person name="Osoegawa K."/>
            <person name="de Jong P."/>
            <person name="Lindberg D.R."/>
            <person name="Seaver E.C."/>
            <person name="Weisblat D.A."/>
            <person name="Putnam N.H."/>
            <person name="Grigoriev I.V."/>
            <person name="Rokhsar D.S."/>
        </authorList>
    </citation>
    <scope>NUCLEOTIDE SEQUENCE</scope>
    <source>
        <strain evidence="3">I ESC-2004</strain>
    </source>
</reference>
<sequence length="411" mass="47206">MPMHLFSIYWRKTVEGRLPPTMMRHSVSRILWTLVFIVVVVDFGLYLKKDYVTEQQEEVADCNLDLLAQDARSTVPATPPGTAQKPSASVAGFSAAKDLTVNTNVVSSAEICHPGTPCVYPDKVDLRIIVLTYNRRDSVKKLLNSLNDLELDGDSAALEIFIDRGKSGVFHQDTYDAVVAHAWNLGEKRVHVWQEHVGIYGQWIHSWRPQEGEIALILEDDISVSRFCYRWLKAAHRFYGNRSDISGYTLQSSNVKSAKGGRSFSAPKDHSAFLYRVLGSWGFSPHPDRWMEFQDWFKTARNDSSFHPYVDGIVMTNWYKSFEQKKSHDSMWTMWHIWFTDHHNLFCLLHNLRKFSGLKSSALAVNRQEPGLHYHGKGIDNTKELLVEWKEEFVKFPNNTIKYDYNAAAIV</sequence>